<keyword evidence="3" id="KW-1185">Reference proteome</keyword>
<dbReference type="InterPro" id="IPR012902">
    <property type="entry name" value="N_methyl_site"/>
</dbReference>
<dbReference type="AlphaFoldDB" id="A0A1M5VWM7"/>
<dbReference type="RefSeq" id="WP_067664194.1">
    <property type="nucleotide sequence ID" value="NZ_FQXG01000004.1"/>
</dbReference>
<dbReference type="NCBIfam" id="TIGR02532">
    <property type="entry name" value="IV_pilin_GFxxxE"/>
    <property type="match status" value="1"/>
</dbReference>
<proteinExistence type="predicted"/>
<reference evidence="2 3" key="1">
    <citation type="submission" date="2016-11" db="EMBL/GenBank/DDBJ databases">
        <authorList>
            <person name="Jaros S."/>
            <person name="Januszkiewicz K."/>
            <person name="Wedrychowicz H."/>
        </authorList>
    </citation>
    <scope>NUCLEOTIDE SEQUENCE [LARGE SCALE GENOMIC DNA]</scope>
    <source>
        <strain evidence="2 3">DSM 16917</strain>
    </source>
</reference>
<dbReference type="STRING" id="299255.SAMN02745129_3032"/>
<gene>
    <name evidence="2" type="ORF">SAMN02745129_3032</name>
</gene>
<organism evidence="2 3">
    <name type="scientific">Ferrimonas marina</name>
    <dbReference type="NCBI Taxonomy" id="299255"/>
    <lineage>
        <taxon>Bacteria</taxon>
        <taxon>Pseudomonadati</taxon>
        <taxon>Pseudomonadota</taxon>
        <taxon>Gammaproteobacteria</taxon>
        <taxon>Alteromonadales</taxon>
        <taxon>Ferrimonadaceae</taxon>
        <taxon>Ferrimonas</taxon>
    </lineage>
</organism>
<dbReference type="Proteomes" id="UP000184268">
    <property type="component" value="Unassembled WGS sequence"/>
</dbReference>
<dbReference type="PROSITE" id="PS00409">
    <property type="entry name" value="PROKAR_NTER_METHYL"/>
    <property type="match status" value="1"/>
</dbReference>
<dbReference type="Pfam" id="PF07963">
    <property type="entry name" value="N_methyl"/>
    <property type="match status" value="1"/>
</dbReference>
<dbReference type="PIRSF" id="PIRSF004525">
    <property type="entry name" value="Pilin_peptidase-dep_B_prd"/>
    <property type="match status" value="1"/>
</dbReference>
<protein>
    <submittedName>
        <fullName evidence="2">Type IV pilus assembly protein PilW</fullName>
    </submittedName>
</protein>
<accession>A0A1M5VWM7</accession>
<keyword evidence="1" id="KW-1133">Transmembrane helix</keyword>
<dbReference type="InterPro" id="IPR016419">
    <property type="entry name" value="Prepilin_Pept-dep_B_prd"/>
</dbReference>
<evidence type="ECO:0000313" key="2">
    <source>
        <dbReference type="EMBL" id="SHH79597.1"/>
    </source>
</evidence>
<dbReference type="OrthoDB" id="5296662at2"/>
<keyword evidence="1" id="KW-0472">Membrane</keyword>
<sequence length="236" mass="24956">MRQLTRGFSLVELMVSMTLGLLILAAMLGFFVSNLKANSTTLGLARLNQELQTVMGMVARDVRRAGYRGDAIANRDIGDKAFMFMPGSRDSGSWVGEHIDSLASGGSHDAGGPYQCILLMADHNGDADASTGVGPSPDEVSAYRYDATSLEVEVGSWSSTSAVTTPACSSASLGWQGLTSADVEITALDFTMDPAVVAGESRVVQSVEISLSGNLAGRPEISLTLLERVKIRNNVY</sequence>
<evidence type="ECO:0000313" key="3">
    <source>
        <dbReference type="Proteomes" id="UP000184268"/>
    </source>
</evidence>
<evidence type="ECO:0000256" key="1">
    <source>
        <dbReference type="SAM" id="Phobius"/>
    </source>
</evidence>
<dbReference type="EMBL" id="FQXG01000004">
    <property type="protein sequence ID" value="SHH79597.1"/>
    <property type="molecule type" value="Genomic_DNA"/>
</dbReference>
<name>A0A1M5VWM7_9GAMM</name>
<keyword evidence="1" id="KW-0812">Transmembrane</keyword>
<feature type="transmembrane region" description="Helical" evidence="1">
    <location>
        <begin position="7"/>
        <end position="32"/>
    </location>
</feature>